<dbReference type="GO" id="GO:0031177">
    <property type="term" value="F:phosphopantetheine binding"/>
    <property type="evidence" value="ECO:0007669"/>
    <property type="project" value="InterPro"/>
</dbReference>
<protein>
    <submittedName>
        <fullName evidence="6">Linear gramicidin synthetase subunit D</fullName>
    </submittedName>
</protein>
<gene>
    <name evidence="6" type="ORF">BN970_00453</name>
</gene>
<dbReference type="SUPFAM" id="SSF47336">
    <property type="entry name" value="ACP-like"/>
    <property type="match status" value="1"/>
</dbReference>
<dbReference type="InterPro" id="IPR013120">
    <property type="entry name" value="FAR_NAD-bd"/>
</dbReference>
<dbReference type="PANTHER" id="PTHR45527:SF1">
    <property type="entry name" value="FATTY ACID SYNTHASE"/>
    <property type="match status" value="1"/>
</dbReference>
<dbReference type="Gene3D" id="1.10.1200.10">
    <property type="entry name" value="ACP-like"/>
    <property type="match status" value="1"/>
</dbReference>
<dbReference type="Gene3D" id="3.30.300.30">
    <property type="match status" value="1"/>
</dbReference>
<dbReference type="EMBL" id="CTEF01000001">
    <property type="protein sequence ID" value="CQD03395.1"/>
    <property type="molecule type" value="Genomic_DNA"/>
</dbReference>
<dbReference type="Pfam" id="PF13193">
    <property type="entry name" value="AMP-binding_C"/>
    <property type="match status" value="1"/>
</dbReference>
<evidence type="ECO:0000256" key="3">
    <source>
        <dbReference type="ARBA" id="ARBA00022450"/>
    </source>
</evidence>
<dbReference type="InterPro" id="IPR009081">
    <property type="entry name" value="PP-bd_ACP"/>
</dbReference>
<dbReference type="GO" id="GO:0044550">
    <property type="term" value="P:secondary metabolite biosynthetic process"/>
    <property type="evidence" value="ECO:0007669"/>
    <property type="project" value="TreeGrafter"/>
</dbReference>
<dbReference type="InterPro" id="IPR042099">
    <property type="entry name" value="ANL_N_sf"/>
</dbReference>
<evidence type="ECO:0000313" key="7">
    <source>
        <dbReference type="Proteomes" id="UP000182227"/>
    </source>
</evidence>
<sequence>MQIVEVDDPAVESAGLIYPTADLLPPAADDIAYLIYTSGTTGTPKGVAVTHGNVTQVLERLHPDLPAGPGQVWSQWHSLVFDVSVWEIWGALLHGSQLVIVPEAVAGSPDDLHDLLVAEGVTVLYQTPSAVGMLSPEGLEHTTLVVAGEACPSEVVDRWAPGRVMINAYGPTEATIYGAMSAPLTPGAAGGAVPIGSPVPSGATFVLDEWLRPVSRRVVGELYLAGRGVGVGYLNRSGLTASRFVACPFGGQDAPGKVMYRTGDLVKWDDEGQLHYLGRADEQVKIRGYRIELGEIQAALAELDGVTQAAVVAREDRPGDKRLVGYITGNADPTQLRKELGERLPAYMVPAAIVVLDVLPLTVNGKLDRRALPAPGYRDGARYRAPGTPTEQTLAGIYAHVLGLERVGIDDSFFDLGGDSISAMRAIAAINTAFDAELAVRTLFEKPSVAALSLQLTSETGTDVAAAPTGVSFTSVHGTEAGEVYARDLTLDKFIDGTTLRTARALPRPNGQVQTVLLTGATGFLGRYLLLDWLKRLRRVDDTVICLVRADSDEEAYRRLEATFDTDPVLLRHFRELAAERLEVIAGDKGEPNLGLDEERWRQLAERVDLIVDSAAFVNSVLPYRELFGPNVVGTAELIRFALTTKLKPYNFVSTSDVGRQIEPSKFTEDADIRVASPVRTVDAATPMGTATANGPGRCCCVRRTISATCPLRCSAPA</sequence>
<dbReference type="InterPro" id="IPR000873">
    <property type="entry name" value="AMP-dep_synth/lig_dom"/>
</dbReference>
<dbReference type="InterPro" id="IPR036291">
    <property type="entry name" value="NAD(P)-bd_dom_sf"/>
</dbReference>
<dbReference type="InterPro" id="IPR020845">
    <property type="entry name" value="AMP-binding_CS"/>
</dbReference>
<dbReference type="PROSITE" id="PS50075">
    <property type="entry name" value="CARRIER"/>
    <property type="match status" value="1"/>
</dbReference>
<dbReference type="PROSITE" id="PS00012">
    <property type="entry name" value="PHOSPHOPANTETHEINE"/>
    <property type="match status" value="1"/>
</dbReference>
<feature type="domain" description="Carrier" evidence="5">
    <location>
        <begin position="385"/>
        <end position="460"/>
    </location>
</feature>
<accession>A0A0U1D024</accession>
<dbReference type="AlphaFoldDB" id="A0A0U1D024"/>
<comment type="similarity">
    <text evidence="2">Belongs to the ATP-dependent AMP-binding enzyme family.</text>
</comment>
<dbReference type="Gene3D" id="3.40.50.12780">
    <property type="entry name" value="N-terminal domain of ligase-like"/>
    <property type="match status" value="1"/>
</dbReference>
<organism evidence="6 7">
    <name type="scientific">Mycolicibacterium conceptionense</name>
    <dbReference type="NCBI Taxonomy" id="451644"/>
    <lineage>
        <taxon>Bacteria</taxon>
        <taxon>Bacillati</taxon>
        <taxon>Actinomycetota</taxon>
        <taxon>Actinomycetes</taxon>
        <taxon>Mycobacteriales</taxon>
        <taxon>Mycobacteriaceae</taxon>
        <taxon>Mycolicibacterium</taxon>
    </lineage>
</organism>
<dbReference type="InterPro" id="IPR006162">
    <property type="entry name" value="Ppantetheine_attach_site"/>
</dbReference>
<dbReference type="SUPFAM" id="SSF51735">
    <property type="entry name" value="NAD(P)-binding Rossmann-fold domains"/>
    <property type="match status" value="1"/>
</dbReference>
<dbReference type="FunFam" id="1.10.1200.10:FF:000005">
    <property type="entry name" value="Nonribosomal peptide synthetase 1"/>
    <property type="match status" value="1"/>
</dbReference>
<evidence type="ECO:0000313" key="6">
    <source>
        <dbReference type="EMBL" id="CQD03395.1"/>
    </source>
</evidence>
<dbReference type="SMART" id="SM00823">
    <property type="entry name" value="PKS_PP"/>
    <property type="match status" value="1"/>
</dbReference>
<dbReference type="PANTHER" id="PTHR45527">
    <property type="entry name" value="NONRIBOSOMAL PEPTIDE SYNTHETASE"/>
    <property type="match status" value="1"/>
</dbReference>
<proteinExistence type="inferred from homology"/>
<dbReference type="Pfam" id="PF07993">
    <property type="entry name" value="NAD_binding_4"/>
    <property type="match status" value="1"/>
</dbReference>
<evidence type="ECO:0000259" key="5">
    <source>
        <dbReference type="PROSITE" id="PS50075"/>
    </source>
</evidence>
<keyword evidence="4" id="KW-0597">Phosphoprotein</keyword>
<dbReference type="Pfam" id="PF00550">
    <property type="entry name" value="PP-binding"/>
    <property type="match status" value="1"/>
</dbReference>
<dbReference type="Pfam" id="PF00501">
    <property type="entry name" value="AMP-binding"/>
    <property type="match status" value="1"/>
</dbReference>
<dbReference type="GO" id="GO:0043041">
    <property type="term" value="P:amino acid activation for nonribosomal peptide biosynthetic process"/>
    <property type="evidence" value="ECO:0007669"/>
    <property type="project" value="TreeGrafter"/>
</dbReference>
<dbReference type="InterPro" id="IPR025110">
    <property type="entry name" value="AMP-bd_C"/>
</dbReference>
<dbReference type="Proteomes" id="UP000182227">
    <property type="component" value="Unassembled WGS sequence"/>
</dbReference>
<reference evidence="6 7" key="1">
    <citation type="submission" date="2015-03" db="EMBL/GenBank/DDBJ databases">
        <authorList>
            <person name="Murphy D."/>
        </authorList>
    </citation>
    <scope>NUCLEOTIDE SEQUENCE [LARGE SCALE GENOMIC DNA]</scope>
    <source>
        <strain evidence="6 7">D16</strain>
    </source>
</reference>
<keyword evidence="3" id="KW-0596">Phosphopantetheine</keyword>
<dbReference type="SUPFAM" id="SSF56801">
    <property type="entry name" value="Acetyl-CoA synthetase-like"/>
    <property type="match status" value="1"/>
</dbReference>
<dbReference type="GO" id="GO:0005829">
    <property type="term" value="C:cytosol"/>
    <property type="evidence" value="ECO:0007669"/>
    <property type="project" value="TreeGrafter"/>
</dbReference>
<evidence type="ECO:0000256" key="2">
    <source>
        <dbReference type="ARBA" id="ARBA00006432"/>
    </source>
</evidence>
<dbReference type="Gene3D" id="3.40.50.720">
    <property type="entry name" value="NAD(P)-binding Rossmann-like Domain"/>
    <property type="match status" value="1"/>
</dbReference>
<dbReference type="InterPro" id="IPR020806">
    <property type="entry name" value="PKS_PP-bd"/>
</dbReference>
<name>A0A0U1D024_9MYCO</name>
<dbReference type="PRINTS" id="PR00154">
    <property type="entry name" value="AMPBINDING"/>
</dbReference>
<dbReference type="SMART" id="SM01294">
    <property type="entry name" value="PKS_PP_betabranch"/>
    <property type="match status" value="1"/>
</dbReference>
<comment type="cofactor">
    <cofactor evidence="1">
        <name>pantetheine 4'-phosphate</name>
        <dbReference type="ChEBI" id="CHEBI:47942"/>
    </cofactor>
</comment>
<dbReference type="InterPro" id="IPR036736">
    <property type="entry name" value="ACP-like_sf"/>
</dbReference>
<evidence type="ECO:0000256" key="4">
    <source>
        <dbReference type="ARBA" id="ARBA00022553"/>
    </source>
</evidence>
<dbReference type="InterPro" id="IPR045851">
    <property type="entry name" value="AMP-bd_C_sf"/>
</dbReference>
<evidence type="ECO:0000256" key="1">
    <source>
        <dbReference type="ARBA" id="ARBA00001957"/>
    </source>
</evidence>
<dbReference type="InterPro" id="IPR020459">
    <property type="entry name" value="AMP-binding"/>
</dbReference>
<dbReference type="FunFam" id="3.30.300.30:FF:000010">
    <property type="entry name" value="Enterobactin synthetase component F"/>
    <property type="match status" value="1"/>
</dbReference>
<dbReference type="PROSITE" id="PS00455">
    <property type="entry name" value="AMP_BINDING"/>
    <property type="match status" value="1"/>
</dbReference>